<reference evidence="1" key="1">
    <citation type="submission" date="2014-08" db="EMBL/GenBank/DDBJ databases">
        <title>Comparative genomics of the Paenibacillus odorifer group.</title>
        <authorList>
            <person name="den Bakker H.C."/>
            <person name="Tsai Y.-C.Y.-C."/>
            <person name="Martin N."/>
            <person name="Korlach J."/>
            <person name="Wiedmann M."/>
        </authorList>
    </citation>
    <scope>NUCLEOTIDE SEQUENCE [LARGE SCALE GENOMIC DNA]</scope>
    <source>
        <strain evidence="1">DSM 13188</strain>
    </source>
</reference>
<dbReference type="EMBL" id="CP009285">
    <property type="protein sequence ID" value="AIQ59752.1"/>
    <property type="molecule type" value="Genomic_DNA"/>
</dbReference>
<dbReference type="OrthoDB" id="2659952at2"/>
<accession>A0A089LFV4</accession>
<evidence type="ECO:0000313" key="2">
    <source>
        <dbReference type="Proteomes" id="UP000029518"/>
    </source>
</evidence>
<dbReference type="AlphaFoldDB" id="A0A089LFV4"/>
<evidence type="ECO:0000313" key="1">
    <source>
        <dbReference type="EMBL" id="AIQ59752.1"/>
    </source>
</evidence>
<proteinExistence type="predicted"/>
<keyword evidence="2" id="KW-1185">Reference proteome</keyword>
<dbReference type="HOGENOM" id="CLU_2274599_0_0_9"/>
<dbReference type="RefSeq" id="WP_039300408.1">
    <property type="nucleotide sequence ID" value="NZ_CP009285.1"/>
</dbReference>
<sequence>MRINMKFTSKGKAAIENFNNDELLEIFARYIKTLTKKYDIEVDVPLEVNQNIVGDGTIIALAQNVKCDVDTFFKELGRDIKVPLKKRLGGKLENVFKTEFIE</sequence>
<protein>
    <submittedName>
        <fullName evidence="1">Uncharacterized protein</fullName>
    </submittedName>
</protein>
<dbReference type="KEGG" id="pbd:PBOR_24475"/>
<dbReference type="Proteomes" id="UP000029518">
    <property type="component" value="Chromosome"/>
</dbReference>
<name>A0A089LFV4_PAEBO</name>
<organism evidence="1 2">
    <name type="scientific">Paenibacillus borealis</name>
    <dbReference type="NCBI Taxonomy" id="160799"/>
    <lineage>
        <taxon>Bacteria</taxon>
        <taxon>Bacillati</taxon>
        <taxon>Bacillota</taxon>
        <taxon>Bacilli</taxon>
        <taxon>Bacillales</taxon>
        <taxon>Paenibacillaceae</taxon>
        <taxon>Paenibacillus</taxon>
    </lineage>
</organism>
<gene>
    <name evidence="1" type="ORF">PBOR_24475</name>
</gene>